<evidence type="ECO:0000256" key="6">
    <source>
        <dbReference type="ARBA" id="ARBA00022692"/>
    </source>
</evidence>
<feature type="domain" description="Trimeric autotransporter adhesin YadA-like head" evidence="13">
    <location>
        <begin position="344"/>
        <end position="368"/>
    </location>
</feature>
<keyword evidence="10" id="KW-0998">Cell outer membrane</keyword>
<organism evidence="16 17">
    <name type="scientific">Paraburkholderia tropica</name>
    <dbReference type="NCBI Taxonomy" id="92647"/>
    <lineage>
        <taxon>Bacteria</taxon>
        <taxon>Pseudomonadati</taxon>
        <taxon>Pseudomonadota</taxon>
        <taxon>Betaproteobacteria</taxon>
        <taxon>Burkholderiales</taxon>
        <taxon>Burkholderiaceae</taxon>
        <taxon>Paraburkholderia</taxon>
    </lineage>
</organism>
<keyword evidence="4" id="KW-0813">Transport</keyword>
<feature type="domain" description="Trimeric autotransporter adhesin YadA-like head" evidence="13">
    <location>
        <begin position="419"/>
        <end position="442"/>
    </location>
</feature>
<keyword evidence="11" id="KW-1133">Transmembrane helix</keyword>
<reference evidence="16 17" key="1">
    <citation type="submission" date="2016-10" db="EMBL/GenBank/DDBJ databases">
        <authorList>
            <person name="Varghese N."/>
            <person name="Submissions S."/>
        </authorList>
    </citation>
    <scope>NUCLEOTIDE SEQUENCE [LARGE SCALE GENOMIC DNA]</scope>
    <source>
        <strain evidence="16 17">LMG 22274</strain>
    </source>
</reference>
<evidence type="ECO:0000313" key="17">
    <source>
        <dbReference type="Proteomes" id="UP000183529"/>
    </source>
</evidence>
<keyword evidence="5" id="KW-1134">Transmembrane beta strand</keyword>
<evidence type="ECO:0000256" key="2">
    <source>
        <dbReference type="ARBA" id="ARBA00004442"/>
    </source>
</evidence>
<dbReference type="Pfam" id="PF05662">
    <property type="entry name" value="YadA_stalk"/>
    <property type="match status" value="7"/>
</dbReference>
<keyword evidence="7" id="KW-0732">Signal</keyword>
<evidence type="ECO:0000313" key="16">
    <source>
        <dbReference type="EMBL" id="SEK05112.1"/>
    </source>
</evidence>
<dbReference type="Pfam" id="PF05658">
    <property type="entry name" value="YadA_head"/>
    <property type="match status" value="9"/>
</dbReference>
<feature type="domain" description="Trimeric autotransporter adhesin YadA-like stalk" evidence="14">
    <location>
        <begin position="654"/>
        <end position="694"/>
    </location>
</feature>
<dbReference type="Proteomes" id="UP000183529">
    <property type="component" value="Unassembled WGS sequence"/>
</dbReference>
<evidence type="ECO:0000256" key="4">
    <source>
        <dbReference type="ARBA" id="ARBA00022448"/>
    </source>
</evidence>
<dbReference type="Gene3D" id="3.30.1300.30">
    <property type="entry name" value="GSPII I/J protein-like"/>
    <property type="match status" value="1"/>
</dbReference>
<dbReference type="Gene3D" id="2.150.10.10">
    <property type="entry name" value="Serralysin-like metalloprotease, C-terminal"/>
    <property type="match status" value="8"/>
</dbReference>
<dbReference type="GO" id="GO:0009279">
    <property type="term" value="C:cell outer membrane"/>
    <property type="evidence" value="ECO:0007669"/>
    <property type="project" value="UniProtKB-SubCell"/>
</dbReference>
<sequence>MNKIYRSIWNASTQTWTAAQENAHAHGKHSARRALTVAMLAAVAALGSGGAWATPAPGGQGNTGIFVNDVSTGGCIAAYDAGSGTGGGQGNQWFGINASNYPGQLQYCSAGDKATQTKRVLFYGATVNDQDPGIVGSDSLTLGNELYVNGGRIVLNDQIRGTGSLAIGNEATFANGANSVAIGNRAFTAGAAANSIAIGTSAQANAANSVALGANSVTSMNAAAEAYAPTAEAMAKLAGLTPVGEVSVGSSGVAMTSTERRITNLAAGAEDTDAVNVSQLKSVADLIDSNSTHYYSVNDNGTPQGNYSNEGAIAPHSLAAGVNASVSSSNSVAMGDGATVSTKADDSVAVGSQAQSNARSSVAVGANAVVGTEATNSVALGSNSAVAAGTTHATALGSGASVNGTRGVAVGSGAQSLAANTVAIGAGAVASGTNDVALGRGSVANGAVGTSGANVGGKSVTFAGATPQGTVSVGAQGSERTITNVAAGRLSSTSTDAINGSQLHATNQVVDEHATAITDLDGRVTTVEGGVTRLGDTITNIAGDTSETYTNANGIGIRYARTNEQGLAKADAYASGEGSTAVGYEAAAQGNSSLALGRNAMAAHANSVALGSNAVTDTAFGTAGGTVGGVYRGYAGSAPVGTVSVGGADSERTITNVAAGRVDDQSTDAINGSQLHATNLAVNKNTSDITNLQGDIGNAVMYDSPARDSVTLGGPGASSKVRLSNVAEGEVNENSTDAINGSQLYQTRQSITNLDGRVTNVEGDITNLTTNIDNVYMGGTKYFHANSTGVDSQAVGQDSVAIGMGARANHANDVALGAGSSTSYAVSTPGAVFGNSYYNFAGANPTGTVSVGAQGSERTITNVAAGQVSADSTDAINGSQLYAVGQAIGDLNASVTQATEGTVKYDRNPDGTINYNSITLQGEGGEKTSIHNVATGVEGSDAVNVDQLNQAVSGITDNLSAAANPFFTADGDRNAEAASATGDHATAMGANAQANAANSVAVGAGSVADRANTVSVGTAGNERQITNVAPGTVGTDAVNLNQLNNMGAQANQYTDKRVNMLGDQVNRVARDAYSGVAAATALSMIPDVDLGKSISVGVGGGTYRGYQAMAIGGTARVTQNIKLRAGAGVSSGGTTVGVGASYQW</sequence>
<evidence type="ECO:0000256" key="1">
    <source>
        <dbReference type="ARBA" id="ARBA00004241"/>
    </source>
</evidence>
<feature type="domain" description="Trimeric autotransporter adhesin YadA-like stalk" evidence="14">
    <location>
        <begin position="482"/>
        <end position="520"/>
    </location>
</feature>
<feature type="domain" description="Trimeric autotransporter adhesin YadA-like stalk" evidence="14">
    <location>
        <begin position="261"/>
        <end position="301"/>
    </location>
</feature>
<keyword evidence="9 11" id="KW-0472">Membrane</keyword>
<feature type="domain" description="Trimeric autotransporter adhesin YadA-like stalk" evidence="14">
    <location>
        <begin position="722"/>
        <end position="764"/>
    </location>
</feature>
<evidence type="ECO:0000259" key="12">
    <source>
        <dbReference type="Pfam" id="PF03895"/>
    </source>
</evidence>
<dbReference type="RefSeq" id="WP_074985731.1">
    <property type="nucleotide sequence ID" value="NZ_CADFGN010000012.1"/>
</dbReference>
<evidence type="ECO:0000259" key="14">
    <source>
        <dbReference type="Pfam" id="PF05662"/>
    </source>
</evidence>
<evidence type="ECO:0000256" key="9">
    <source>
        <dbReference type="ARBA" id="ARBA00023136"/>
    </source>
</evidence>
<feature type="domain" description="Trimeric autotransporter adhesin YadA-like stalk" evidence="14">
    <location>
        <begin position="860"/>
        <end position="897"/>
    </location>
</feature>
<feature type="domain" description="Trimeric autotransporter adhesin YadA-like C-terminal membrane anchor" evidence="12">
    <location>
        <begin position="1086"/>
        <end position="1144"/>
    </location>
</feature>
<feature type="domain" description="Trimeric autotransporter adhesin YadA-like head" evidence="13">
    <location>
        <begin position="161"/>
        <end position="186"/>
    </location>
</feature>
<comment type="caution">
    <text evidence="16">The sequence shown here is derived from an EMBL/GenBank/DDBJ whole genome shotgun (WGS) entry which is preliminary data.</text>
</comment>
<dbReference type="InterPro" id="IPR005594">
    <property type="entry name" value="YadA_C"/>
</dbReference>
<keyword evidence="6 11" id="KW-0812">Transmembrane</keyword>
<dbReference type="InterPro" id="IPR045584">
    <property type="entry name" value="Pilin-like"/>
</dbReference>
<evidence type="ECO:0000256" key="5">
    <source>
        <dbReference type="ARBA" id="ARBA00022452"/>
    </source>
</evidence>
<comment type="similarity">
    <text evidence="3">Belongs to the autotransporter-2 (AT-2) (TC 1.B.40) family.</text>
</comment>
<dbReference type="GO" id="GO:0009986">
    <property type="term" value="C:cell surface"/>
    <property type="evidence" value="ECO:0007669"/>
    <property type="project" value="UniProtKB-SubCell"/>
</dbReference>
<dbReference type="GO" id="GO:0015031">
    <property type="term" value="P:protein transport"/>
    <property type="evidence" value="ECO:0007669"/>
    <property type="project" value="UniProtKB-KW"/>
</dbReference>
<accession>A0AAQ1GJR0</accession>
<protein>
    <submittedName>
        <fullName evidence="16">Autotransporter adhesin</fullName>
    </submittedName>
</protein>
<feature type="domain" description="Trimeric autotransporter adhesin YadA-like head" evidence="13">
    <location>
        <begin position="314"/>
        <end position="338"/>
    </location>
</feature>
<evidence type="ECO:0000256" key="7">
    <source>
        <dbReference type="ARBA" id="ARBA00022729"/>
    </source>
</evidence>
<proteinExistence type="inferred from homology"/>
<evidence type="ECO:0000256" key="10">
    <source>
        <dbReference type="ARBA" id="ARBA00023237"/>
    </source>
</evidence>
<name>A0AAQ1GJR0_9BURK</name>
<feature type="domain" description="Trimeric autotransporter adhesin YadA-like head" evidence="13">
    <location>
        <begin position="574"/>
        <end position="600"/>
    </location>
</feature>
<feature type="domain" description="Trimeric autotransporter adhesin YadA-like stalk" evidence="14">
    <location>
        <begin position="1024"/>
        <end position="1057"/>
    </location>
</feature>
<dbReference type="InterPro" id="IPR011049">
    <property type="entry name" value="Serralysin-like_metalloprot_C"/>
</dbReference>
<dbReference type="Pfam" id="PF03895">
    <property type="entry name" value="YadA_anchor"/>
    <property type="match status" value="1"/>
</dbReference>
<gene>
    <name evidence="16" type="ORF">SAMN05216550_114161</name>
</gene>
<dbReference type="InterPro" id="IPR024973">
    <property type="entry name" value="ESPR"/>
</dbReference>
<feature type="domain" description="ESPR" evidence="15">
    <location>
        <begin position="1"/>
        <end position="47"/>
    </location>
</feature>
<feature type="domain" description="Trimeric autotransporter adhesin YadA-like head" evidence="13">
    <location>
        <begin position="391"/>
        <end position="414"/>
    </location>
</feature>
<feature type="domain" description="Trimeric autotransporter adhesin YadA-like head" evidence="13">
    <location>
        <begin position="193"/>
        <end position="216"/>
    </location>
</feature>
<dbReference type="AlphaFoldDB" id="A0AAQ1GJR0"/>
<evidence type="ECO:0000256" key="3">
    <source>
        <dbReference type="ARBA" id="ARBA00005848"/>
    </source>
</evidence>
<dbReference type="Pfam" id="PF13018">
    <property type="entry name" value="ESPR"/>
    <property type="match status" value="1"/>
</dbReference>
<evidence type="ECO:0000256" key="11">
    <source>
        <dbReference type="SAM" id="Phobius"/>
    </source>
</evidence>
<evidence type="ECO:0000259" key="13">
    <source>
        <dbReference type="Pfam" id="PF05658"/>
    </source>
</evidence>
<evidence type="ECO:0000256" key="8">
    <source>
        <dbReference type="ARBA" id="ARBA00022927"/>
    </source>
</evidence>
<evidence type="ECO:0000259" key="15">
    <source>
        <dbReference type="Pfam" id="PF13018"/>
    </source>
</evidence>
<dbReference type="SUPFAM" id="SSF101967">
    <property type="entry name" value="Adhesin YadA, collagen-binding domain"/>
    <property type="match status" value="8"/>
</dbReference>
<keyword evidence="8" id="KW-0653">Protein transport</keyword>
<dbReference type="InterPro" id="IPR008640">
    <property type="entry name" value="Adhesin_Head_dom"/>
</dbReference>
<feature type="domain" description="Trimeric autotransporter adhesin YadA-like head" evidence="13">
    <location>
        <begin position="794"/>
        <end position="820"/>
    </location>
</feature>
<dbReference type="SUPFAM" id="SSF54523">
    <property type="entry name" value="Pili subunits"/>
    <property type="match status" value="1"/>
</dbReference>
<dbReference type="EMBL" id="FNZM01000014">
    <property type="protein sequence ID" value="SEK05112.1"/>
    <property type="molecule type" value="Genomic_DNA"/>
</dbReference>
<feature type="domain" description="Trimeric autotransporter adhesin YadA-like stalk" evidence="14">
    <location>
        <begin position="930"/>
        <end position="965"/>
    </location>
</feature>
<comment type="subcellular location">
    <subcellularLocation>
        <location evidence="2">Cell outer membrane</location>
    </subcellularLocation>
    <subcellularLocation>
        <location evidence="1">Cell surface</location>
    </subcellularLocation>
</comment>
<feature type="domain" description="Trimeric autotransporter adhesin YadA-like head" evidence="13">
    <location>
        <begin position="980"/>
        <end position="1006"/>
    </location>
</feature>
<dbReference type="InterPro" id="IPR008635">
    <property type="entry name" value="Coiled_stalk_dom"/>
</dbReference>
<feature type="transmembrane region" description="Helical" evidence="11">
    <location>
        <begin position="34"/>
        <end position="53"/>
    </location>
</feature>